<dbReference type="Pfam" id="PF13578">
    <property type="entry name" value="Methyltransf_24"/>
    <property type="match status" value="1"/>
</dbReference>
<keyword evidence="2" id="KW-1185">Reference proteome</keyword>
<dbReference type="Gene3D" id="3.40.50.150">
    <property type="entry name" value="Vaccinia Virus protein VP39"/>
    <property type="match status" value="1"/>
</dbReference>
<dbReference type="Proteomes" id="UP000198977">
    <property type="component" value="Unassembled WGS sequence"/>
</dbReference>
<dbReference type="OrthoDB" id="7841436at2"/>
<reference evidence="1 2" key="1">
    <citation type="submission" date="2016-10" db="EMBL/GenBank/DDBJ databases">
        <authorList>
            <person name="de Groot N.N."/>
        </authorList>
    </citation>
    <scope>NUCLEOTIDE SEQUENCE [LARGE SCALE GENOMIC DNA]</scope>
    <source>
        <strain evidence="1 2">DSM 11443</strain>
    </source>
</reference>
<dbReference type="GO" id="GO:0008168">
    <property type="term" value="F:methyltransferase activity"/>
    <property type="evidence" value="ECO:0007669"/>
    <property type="project" value="UniProtKB-KW"/>
</dbReference>
<keyword evidence="1" id="KW-0489">Methyltransferase</keyword>
<protein>
    <submittedName>
        <fullName evidence="1">Methyltransferase domain-containing protein</fullName>
    </submittedName>
</protein>
<gene>
    <name evidence="1" type="ORF">SAMN04488523_11568</name>
</gene>
<name>A0A1I2FFE4_9RHOB</name>
<dbReference type="RefSeq" id="WP_093925099.1">
    <property type="nucleotide sequence ID" value="NZ_FOMW01000015.1"/>
</dbReference>
<dbReference type="GO" id="GO:0032259">
    <property type="term" value="P:methylation"/>
    <property type="evidence" value="ECO:0007669"/>
    <property type="project" value="UniProtKB-KW"/>
</dbReference>
<dbReference type="AlphaFoldDB" id="A0A1I2FFE4"/>
<evidence type="ECO:0000313" key="2">
    <source>
        <dbReference type="Proteomes" id="UP000198977"/>
    </source>
</evidence>
<evidence type="ECO:0000313" key="1">
    <source>
        <dbReference type="EMBL" id="SFF03236.1"/>
    </source>
</evidence>
<sequence>MELNKNDDTDLRALLHATLVDVDALMSRAVYDALFDAAAAQGPAQVLEIGTAHGAGTIALALGGASRGHDIRIATVDTLQALPDIPSSRARFGGPAENEAIVRGNFRRAGVGDRIDLHVGRSEDFARKLPDEFSIDMLVLDADGRIDRDLALFGPYLAPGATVIVDDIDGKVGAALRGGRLAIDLKHVISEKLTARLVEEGYLKFEKRTIDTSFFRAPDPQNWDYARLSEIAIASYRELIFLETAISPVMASSIASLLSSKSFLRPLYGGARAIYRRLSNRGNKQD</sequence>
<dbReference type="InterPro" id="IPR029063">
    <property type="entry name" value="SAM-dependent_MTases_sf"/>
</dbReference>
<dbReference type="SUPFAM" id="SSF53335">
    <property type="entry name" value="S-adenosyl-L-methionine-dependent methyltransferases"/>
    <property type="match status" value="1"/>
</dbReference>
<organism evidence="1 2">
    <name type="scientific">Sulfitobacter brevis</name>
    <dbReference type="NCBI Taxonomy" id="74348"/>
    <lineage>
        <taxon>Bacteria</taxon>
        <taxon>Pseudomonadati</taxon>
        <taxon>Pseudomonadota</taxon>
        <taxon>Alphaproteobacteria</taxon>
        <taxon>Rhodobacterales</taxon>
        <taxon>Roseobacteraceae</taxon>
        <taxon>Sulfitobacter</taxon>
    </lineage>
</organism>
<proteinExistence type="predicted"/>
<accession>A0A1I2FFE4</accession>
<dbReference type="STRING" id="74348.SAMN04488523_11568"/>
<keyword evidence="1" id="KW-0808">Transferase</keyword>
<dbReference type="EMBL" id="FOMW01000015">
    <property type="protein sequence ID" value="SFF03236.1"/>
    <property type="molecule type" value="Genomic_DNA"/>
</dbReference>